<evidence type="ECO:0000256" key="3">
    <source>
        <dbReference type="ARBA" id="ARBA00022989"/>
    </source>
</evidence>
<evidence type="ECO:0000256" key="2">
    <source>
        <dbReference type="ARBA" id="ARBA00022692"/>
    </source>
</evidence>
<evidence type="ECO:0000313" key="7">
    <source>
        <dbReference type="EMBL" id="QOR71740.1"/>
    </source>
</evidence>
<feature type="transmembrane region" description="Helical" evidence="5">
    <location>
        <begin position="50"/>
        <end position="71"/>
    </location>
</feature>
<sequence length="108" mass="11469">MRTPVTTAGLEGDSGAQPQRTMLSWHRTVLSVTLGTLVVSLTAQRQEHSIIAAIAALTAFALLATVLRSLRRWGPYAPARWDVLRLTCGAVVVLAGMGLMLAMANLVG</sequence>
<dbReference type="EMBL" id="CP063169">
    <property type="protein sequence ID" value="QOR71740.1"/>
    <property type="molecule type" value="Genomic_DNA"/>
</dbReference>
<gene>
    <name evidence="7" type="ORF">IM660_05555</name>
</gene>
<dbReference type="InterPro" id="IPR003807">
    <property type="entry name" value="DUF202"/>
</dbReference>
<keyword evidence="2 5" id="KW-0812">Transmembrane</keyword>
<comment type="subcellular location">
    <subcellularLocation>
        <location evidence="1">Endomembrane system</location>
        <topology evidence="1">Multi-pass membrane protein</topology>
    </subcellularLocation>
</comment>
<feature type="domain" description="DUF202" evidence="6">
    <location>
        <begin position="14"/>
        <end position="67"/>
    </location>
</feature>
<evidence type="ECO:0000259" key="6">
    <source>
        <dbReference type="Pfam" id="PF02656"/>
    </source>
</evidence>
<dbReference type="Pfam" id="PF02656">
    <property type="entry name" value="DUF202"/>
    <property type="match status" value="1"/>
</dbReference>
<protein>
    <recommendedName>
        <fullName evidence="6">DUF202 domain-containing protein</fullName>
    </recommendedName>
</protein>
<proteinExistence type="predicted"/>
<keyword evidence="4 5" id="KW-0472">Membrane</keyword>
<feature type="transmembrane region" description="Helical" evidence="5">
    <location>
        <begin position="83"/>
        <end position="107"/>
    </location>
</feature>
<keyword evidence="8" id="KW-1185">Reference proteome</keyword>
<accession>A0A7M1SVY3</accession>
<keyword evidence="3 5" id="KW-1133">Transmembrane helix</keyword>
<dbReference type="GO" id="GO:0012505">
    <property type="term" value="C:endomembrane system"/>
    <property type="evidence" value="ECO:0007669"/>
    <property type="project" value="UniProtKB-SubCell"/>
</dbReference>
<dbReference type="RefSeq" id="WP_193498394.1">
    <property type="nucleotide sequence ID" value="NZ_CP063169.1"/>
</dbReference>
<name>A0A7M1SVY3_9MICO</name>
<dbReference type="AlphaFoldDB" id="A0A7M1SVY3"/>
<dbReference type="Proteomes" id="UP000593758">
    <property type="component" value="Chromosome"/>
</dbReference>
<organism evidence="7 8">
    <name type="scientific">Ruania alkalisoli</name>
    <dbReference type="NCBI Taxonomy" id="2779775"/>
    <lineage>
        <taxon>Bacteria</taxon>
        <taxon>Bacillati</taxon>
        <taxon>Actinomycetota</taxon>
        <taxon>Actinomycetes</taxon>
        <taxon>Micrococcales</taxon>
        <taxon>Ruaniaceae</taxon>
        <taxon>Ruania</taxon>
    </lineage>
</organism>
<dbReference type="KEGG" id="halt:IM660_05555"/>
<evidence type="ECO:0000256" key="5">
    <source>
        <dbReference type="SAM" id="Phobius"/>
    </source>
</evidence>
<evidence type="ECO:0000256" key="4">
    <source>
        <dbReference type="ARBA" id="ARBA00023136"/>
    </source>
</evidence>
<reference evidence="7 8" key="1">
    <citation type="submission" date="2020-10" db="EMBL/GenBank/DDBJ databases">
        <title>Haloactinobacterium sp. RN3S43, a bacterium isolated from saline soil.</title>
        <authorList>
            <person name="Sun J.-Q."/>
        </authorList>
    </citation>
    <scope>NUCLEOTIDE SEQUENCE [LARGE SCALE GENOMIC DNA]</scope>
    <source>
        <strain evidence="7 8">RN3S43</strain>
    </source>
</reference>
<evidence type="ECO:0000256" key="1">
    <source>
        <dbReference type="ARBA" id="ARBA00004127"/>
    </source>
</evidence>
<evidence type="ECO:0000313" key="8">
    <source>
        <dbReference type="Proteomes" id="UP000593758"/>
    </source>
</evidence>